<gene>
    <name evidence="4" type="ORF">G4H13_19570</name>
</gene>
<dbReference type="EMBL" id="JAAIKT010000022">
    <property type="protein sequence ID" value="NEW72545.1"/>
    <property type="molecule type" value="Genomic_DNA"/>
</dbReference>
<organism evidence="4 5">
    <name type="scientific">Streptomyces rhizosphaericus</name>
    <dbReference type="NCBI Taxonomy" id="114699"/>
    <lineage>
        <taxon>Bacteria</taxon>
        <taxon>Bacillati</taxon>
        <taxon>Actinomycetota</taxon>
        <taxon>Actinomycetes</taxon>
        <taxon>Kitasatosporales</taxon>
        <taxon>Streptomycetaceae</taxon>
        <taxon>Streptomyces</taxon>
        <taxon>Streptomyces violaceusniger group</taxon>
    </lineage>
</organism>
<dbReference type="Proteomes" id="UP000476310">
    <property type="component" value="Unassembled WGS sequence"/>
</dbReference>
<keyword evidence="1" id="KW-0808">Transferase</keyword>
<dbReference type="InterPro" id="IPR002173">
    <property type="entry name" value="Carboh/pur_kinase_PfkB_CS"/>
</dbReference>
<dbReference type="SUPFAM" id="SSF53613">
    <property type="entry name" value="Ribokinase-like"/>
    <property type="match status" value="1"/>
</dbReference>
<evidence type="ECO:0000313" key="5">
    <source>
        <dbReference type="Proteomes" id="UP000476310"/>
    </source>
</evidence>
<dbReference type="Gene3D" id="3.40.1190.20">
    <property type="match status" value="1"/>
</dbReference>
<name>A0A6G4AGU9_9ACTN</name>
<keyword evidence="5" id="KW-1185">Reference proteome</keyword>
<dbReference type="PROSITE" id="PS00584">
    <property type="entry name" value="PFKB_KINASES_2"/>
    <property type="match status" value="1"/>
</dbReference>
<dbReference type="InterPro" id="IPR029056">
    <property type="entry name" value="Ribokinase-like"/>
</dbReference>
<evidence type="ECO:0000256" key="1">
    <source>
        <dbReference type="ARBA" id="ARBA00022679"/>
    </source>
</evidence>
<dbReference type="InterPro" id="IPR011611">
    <property type="entry name" value="PfkB_dom"/>
</dbReference>
<dbReference type="PANTHER" id="PTHR10584:SF166">
    <property type="entry name" value="RIBOKINASE"/>
    <property type="match status" value="1"/>
</dbReference>
<dbReference type="AlphaFoldDB" id="A0A6G4AGU9"/>
<dbReference type="PANTHER" id="PTHR10584">
    <property type="entry name" value="SUGAR KINASE"/>
    <property type="match status" value="1"/>
</dbReference>
<evidence type="ECO:0000313" key="4">
    <source>
        <dbReference type="EMBL" id="NEW72545.1"/>
    </source>
</evidence>
<dbReference type="Pfam" id="PF00294">
    <property type="entry name" value="PfkB"/>
    <property type="match status" value="1"/>
</dbReference>
<proteinExistence type="predicted"/>
<evidence type="ECO:0000259" key="3">
    <source>
        <dbReference type="Pfam" id="PF00294"/>
    </source>
</evidence>
<keyword evidence="2 4" id="KW-0418">Kinase</keyword>
<accession>A0A6G4AGU9</accession>
<protein>
    <submittedName>
        <fullName evidence="4">Carbohydrate kinase</fullName>
    </submittedName>
</protein>
<comment type="caution">
    <text evidence="4">The sequence shown here is derived from an EMBL/GenBank/DDBJ whole genome shotgun (WGS) entry which is preliminary data.</text>
</comment>
<reference evidence="4" key="1">
    <citation type="submission" date="2020-02" db="EMBL/GenBank/DDBJ databases">
        <title>A new Streptomyces sp. for controlling soil-borne diseases.</title>
        <authorList>
            <person name="Li X."/>
            <person name="Tian Y."/>
            <person name="Gao K."/>
        </authorList>
    </citation>
    <scope>NUCLEOTIDE SEQUENCE [LARGE SCALE GENOMIC DNA]</scope>
    <source>
        <strain evidence="4">0250</strain>
    </source>
</reference>
<sequence>MSTSPWSHRKEAVSVLDVLFAGEVFCDLVLGGIPHLPTPGTEVFADRFAVSPGGTATRAVATARLGLRTGILGVIGTDLFGEHLAARLAAEQNLDPTWLRRDPAVHTPVTVAVTQEHDRAFLTYEEKGALRPEVWEGELPAVRFLQLGIGRPLPAWAAEFRARGTRVVGGVGWDSTGQWSRELLTRLAEVDVFICNAVEATNYTRTGTVEEAVKVLADHVPDVVVTDGGNGAVAVDGVTGELVRVAVPRVPAVDPTGAGDVFTAGLITGLNHGWPLTTRLRFAGLCAALSVQSLGGANSAPRWEAIDAFLERTPGIPDADLVRIRAIKP</sequence>
<dbReference type="RefSeq" id="WP_164429028.1">
    <property type="nucleotide sequence ID" value="NZ_JAAIKT010000022.1"/>
</dbReference>
<feature type="domain" description="Carbohydrate kinase PfkB" evidence="3">
    <location>
        <begin position="45"/>
        <end position="301"/>
    </location>
</feature>
<dbReference type="GO" id="GO:0016301">
    <property type="term" value="F:kinase activity"/>
    <property type="evidence" value="ECO:0007669"/>
    <property type="project" value="UniProtKB-KW"/>
</dbReference>
<evidence type="ECO:0000256" key="2">
    <source>
        <dbReference type="ARBA" id="ARBA00022777"/>
    </source>
</evidence>